<evidence type="ECO:0000259" key="3">
    <source>
        <dbReference type="Pfam" id="PF01348"/>
    </source>
</evidence>
<accession>A0A5J9TAS1</accession>
<dbReference type="Gramene" id="TVU08412">
    <property type="protein sequence ID" value="TVU08412"/>
    <property type="gene ID" value="EJB05_41816"/>
</dbReference>
<dbReference type="EMBL" id="RWGY01000039">
    <property type="protein sequence ID" value="TVU08412.1"/>
    <property type="molecule type" value="Genomic_DNA"/>
</dbReference>
<dbReference type="GO" id="GO:0090615">
    <property type="term" value="P:mitochondrial mRNA processing"/>
    <property type="evidence" value="ECO:0007669"/>
    <property type="project" value="TreeGrafter"/>
</dbReference>
<organism evidence="4 5">
    <name type="scientific">Eragrostis curvula</name>
    <name type="common">weeping love grass</name>
    <dbReference type="NCBI Taxonomy" id="38414"/>
    <lineage>
        <taxon>Eukaryota</taxon>
        <taxon>Viridiplantae</taxon>
        <taxon>Streptophyta</taxon>
        <taxon>Embryophyta</taxon>
        <taxon>Tracheophyta</taxon>
        <taxon>Spermatophyta</taxon>
        <taxon>Magnoliopsida</taxon>
        <taxon>Liliopsida</taxon>
        <taxon>Poales</taxon>
        <taxon>Poaceae</taxon>
        <taxon>PACMAD clade</taxon>
        <taxon>Chloridoideae</taxon>
        <taxon>Eragrostideae</taxon>
        <taxon>Eragrostidinae</taxon>
        <taxon>Eragrostis</taxon>
    </lineage>
</organism>
<dbReference type="PANTHER" id="PTHR33642:SF4">
    <property type="entry name" value="COX1_OXI3 INTRON 1 PROTEIN-RELATED"/>
    <property type="match status" value="1"/>
</dbReference>
<keyword evidence="1" id="KW-0175">Coiled coil</keyword>
<evidence type="ECO:0000256" key="1">
    <source>
        <dbReference type="SAM" id="Coils"/>
    </source>
</evidence>
<feature type="domain" description="Domain X" evidence="3">
    <location>
        <begin position="578"/>
        <end position="674"/>
    </location>
</feature>
<evidence type="ECO:0000313" key="5">
    <source>
        <dbReference type="Proteomes" id="UP000324897"/>
    </source>
</evidence>
<proteinExistence type="predicted"/>
<feature type="non-terminal residue" evidence="4">
    <location>
        <position position="1"/>
    </location>
</feature>
<reference evidence="4 5" key="1">
    <citation type="journal article" date="2019" name="Sci. Rep.">
        <title>A high-quality genome of Eragrostis curvula grass provides insights into Poaceae evolution and supports new strategies to enhance forage quality.</title>
        <authorList>
            <person name="Carballo J."/>
            <person name="Santos B.A.C.M."/>
            <person name="Zappacosta D."/>
            <person name="Garbus I."/>
            <person name="Selva J.P."/>
            <person name="Gallo C.A."/>
            <person name="Diaz A."/>
            <person name="Albertini E."/>
            <person name="Caccamo M."/>
            <person name="Echenique V."/>
        </authorList>
    </citation>
    <scope>NUCLEOTIDE SEQUENCE [LARGE SCALE GENOMIC DNA]</scope>
    <source>
        <strain evidence="5">cv. Victoria</strain>
        <tissue evidence="4">Leaf</tissue>
    </source>
</reference>
<dbReference type="Pfam" id="PF01348">
    <property type="entry name" value="Intron_maturas2"/>
    <property type="match status" value="1"/>
</dbReference>
<comment type="caution">
    <text evidence="4">The sequence shown here is derived from an EMBL/GenBank/DDBJ whole genome shotgun (WGS) entry which is preliminary data.</text>
</comment>
<dbReference type="Proteomes" id="UP000324897">
    <property type="component" value="Chromosome 3"/>
</dbReference>
<evidence type="ECO:0000256" key="2">
    <source>
        <dbReference type="SAM" id="MobiDB-lite"/>
    </source>
</evidence>
<feature type="compositionally biased region" description="Low complexity" evidence="2">
    <location>
        <begin position="41"/>
        <end position="51"/>
    </location>
</feature>
<gene>
    <name evidence="4" type="ORF">EJB05_41816</name>
</gene>
<dbReference type="GO" id="GO:0005739">
    <property type="term" value="C:mitochondrion"/>
    <property type="evidence" value="ECO:0007669"/>
    <property type="project" value="TreeGrafter"/>
</dbReference>
<feature type="region of interest" description="Disordered" evidence="2">
    <location>
        <begin position="837"/>
        <end position="866"/>
    </location>
</feature>
<feature type="coiled-coil region" evidence="1">
    <location>
        <begin position="550"/>
        <end position="577"/>
    </location>
</feature>
<feature type="compositionally biased region" description="Basic residues" evidence="2">
    <location>
        <begin position="13"/>
        <end position="23"/>
    </location>
</feature>
<protein>
    <recommendedName>
        <fullName evidence="3">Domain X domain-containing protein</fullName>
    </recommendedName>
</protein>
<evidence type="ECO:0000313" key="4">
    <source>
        <dbReference type="EMBL" id="TVU08412.1"/>
    </source>
</evidence>
<feature type="region of interest" description="Disordered" evidence="2">
    <location>
        <begin position="1"/>
        <end position="51"/>
    </location>
</feature>
<sequence length="961" mass="109031">MLLRALASPARHTPNKHLARLPRHCGSAAARRDSAIGDSNRSPSSRSAAAAEPPVHLLAHMLHRLARAQARHRLILPAARALFTSAPSPAPAATITATPAAPLSDADLELLLRRSHYSPSTRRFHSFLPLLSHPSVLLSSALHLFRRAHPSLPTPPQPPPITLTDAAAAPSAPSTHLHLLLPSRIKGQPLPAPTLPLRLAMRSAASALDAVFAPRAATFAYRGRHAAIRYLKSIPNASWYFRVAIPRQRFGPRHARRLLDAISAKVDDAGFLDFLNELFVSDAVAFELGGCELGRGLPQESELTATLVNIFFDPVDRELMAIREEVHKKHPRMKDDSVLHKPVRVYAVRYLDEILVVTSGSKMLTIEARDRVISVLEKDLEVKVDRLGSSIHSAVWEKMEFLGMEFQAVPPSVLHPPMSEKAKRARKKYLKMKAEKAQELKNARETRRKKLGLKILNHLFKRVRRGEEFEFDFRIEDEVRQVFKEWADETVVEYFKSQEHCRYWHRLLTSGDFLSLNRVRDQLPPALVDSYDQLQQTLDRLLMPMKGLDIAKEEEMLAEEEEEKQYEKTTVEDLTELKMRVNVPIELVRKAVKLAGFTNTMGRPRPIKLLLCLDDADIIKWYAGVGRRWLDFFCCCRNFKMVKTVVSYHLRFSCFLTLAEKHECTKRQAMSHYTKDLKVANDDGVAELHFPTEREIKMMGDKNLFDPKPVDGALTMILVRLAVDDTSYPCLAHFCAKTDTLLYRIRLLQNRLNVDPLNEKKWVHGLSAVQESLNKKCLPLCSMHASDLLLGNITLQDIDCTQVPWSTRVTVLASMPPCRRLLASLQRWVPTTARLGARPRRPAEPFGGVGTNARHPARSRRQRQPQQIGTRVMAWWRTRVVAPVRRAWLAVAAARARVRKGECGILNLHQDVQTCGYQDVQVMWNMLSSEEEVAAHAPPKRRKRPFWRLPPWLVRSPHAAQ</sequence>
<dbReference type="AlphaFoldDB" id="A0A5J9TAS1"/>
<dbReference type="PANTHER" id="PTHR33642">
    <property type="entry name" value="COX1/OXI3 INTRON 1 PROTEIN-RELATED"/>
    <property type="match status" value="1"/>
</dbReference>
<dbReference type="GO" id="GO:0006315">
    <property type="term" value="P:homing of group II introns"/>
    <property type="evidence" value="ECO:0007669"/>
    <property type="project" value="TreeGrafter"/>
</dbReference>
<keyword evidence="5" id="KW-1185">Reference proteome</keyword>
<dbReference type="GO" id="GO:0003964">
    <property type="term" value="F:RNA-directed DNA polymerase activity"/>
    <property type="evidence" value="ECO:0007669"/>
    <property type="project" value="TreeGrafter"/>
</dbReference>
<dbReference type="InterPro" id="IPR024937">
    <property type="entry name" value="Domain_X"/>
</dbReference>
<dbReference type="OrthoDB" id="658143at2759"/>
<name>A0A5J9TAS1_9POAL</name>